<accession>A0A1M4T6T5</accession>
<dbReference type="Pfam" id="PF00857">
    <property type="entry name" value="Isochorismatase"/>
    <property type="match status" value="1"/>
</dbReference>
<dbReference type="PANTHER" id="PTHR14119">
    <property type="entry name" value="HYDROLASE"/>
    <property type="match status" value="1"/>
</dbReference>
<reference evidence="2 3" key="1">
    <citation type="submission" date="2016-11" db="EMBL/GenBank/DDBJ databases">
        <authorList>
            <person name="Jaros S."/>
            <person name="Januszkiewicz K."/>
            <person name="Wedrychowicz H."/>
        </authorList>
    </citation>
    <scope>NUCLEOTIDE SEQUENCE [LARGE SCALE GENOMIC DNA]</scope>
    <source>
        <strain evidence="2 3">DSM 17459</strain>
    </source>
</reference>
<evidence type="ECO:0000259" key="1">
    <source>
        <dbReference type="Pfam" id="PF00857"/>
    </source>
</evidence>
<name>A0A1M4T6T5_9CLOT</name>
<dbReference type="PANTHER" id="PTHR14119:SF3">
    <property type="entry name" value="ISOCHORISMATASE DOMAIN-CONTAINING PROTEIN 2"/>
    <property type="match status" value="1"/>
</dbReference>
<organism evidence="2 3">
    <name type="scientific">Lactonifactor longoviformis DSM 17459</name>
    <dbReference type="NCBI Taxonomy" id="1122155"/>
    <lineage>
        <taxon>Bacteria</taxon>
        <taxon>Bacillati</taxon>
        <taxon>Bacillota</taxon>
        <taxon>Clostridia</taxon>
        <taxon>Eubacteriales</taxon>
        <taxon>Clostridiaceae</taxon>
        <taxon>Lactonifactor</taxon>
    </lineage>
</organism>
<protein>
    <submittedName>
        <fullName evidence="2">Nicotinamidase-related amidase</fullName>
    </submittedName>
</protein>
<dbReference type="SUPFAM" id="SSF52499">
    <property type="entry name" value="Isochorismatase-like hydrolases"/>
    <property type="match status" value="1"/>
</dbReference>
<dbReference type="InterPro" id="IPR050993">
    <property type="entry name" value="Isochorismatase_domain"/>
</dbReference>
<dbReference type="OrthoDB" id="9789777at2"/>
<dbReference type="AlphaFoldDB" id="A0A1M4T6T5"/>
<dbReference type="STRING" id="1122155.SAMN02745158_00454"/>
<keyword evidence="3" id="KW-1185">Reference proteome</keyword>
<feature type="domain" description="Isochorismatase-like" evidence="1">
    <location>
        <begin position="8"/>
        <end position="153"/>
    </location>
</feature>
<dbReference type="InterPro" id="IPR000868">
    <property type="entry name" value="Isochorismatase-like_dom"/>
</dbReference>
<dbReference type="RefSeq" id="WP_072848627.1">
    <property type="nucleotide sequence ID" value="NZ_FQVI01000001.1"/>
</dbReference>
<dbReference type="EMBL" id="FQVI01000001">
    <property type="protein sequence ID" value="SHE40155.1"/>
    <property type="molecule type" value="Genomic_DNA"/>
</dbReference>
<dbReference type="Proteomes" id="UP000184245">
    <property type="component" value="Unassembled WGS sequence"/>
</dbReference>
<proteinExistence type="predicted"/>
<evidence type="ECO:0000313" key="3">
    <source>
        <dbReference type="Proteomes" id="UP000184245"/>
    </source>
</evidence>
<evidence type="ECO:0000313" key="2">
    <source>
        <dbReference type="EMBL" id="SHE40155.1"/>
    </source>
</evidence>
<gene>
    <name evidence="2" type="ORF">SAMN02745158_00454</name>
</gene>
<sequence length="176" mass="19467">MKIIAEETAAIVIDYQERLMPVMAEREKLTAASDILLRGLRVLDIPLFITQQYTKGLGRTVGEITEAAGTEQYTEKISFSAYEAVLPYIQGKKYVILCGIEAHICVLQTLLDLTDNGYVPVLVTDCISSRKLEDKAAALRRAEAEGAVLTTCESVLFELLVRAGTEKSKKIQKLVK</sequence>
<dbReference type="Gene3D" id="3.40.50.850">
    <property type="entry name" value="Isochorismatase-like"/>
    <property type="match status" value="1"/>
</dbReference>
<dbReference type="InterPro" id="IPR036380">
    <property type="entry name" value="Isochorismatase-like_sf"/>
</dbReference>